<organism evidence="2 3">
    <name type="scientific">Helicostylum pulchrum</name>
    <dbReference type="NCBI Taxonomy" id="562976"/>
    <lineage>
        <taxon>Eukaryota</taxon>
        <taxon>Fungi</taxon>
        <taxon>Fungi incertae sedis</taxon>
        <taxon>Mucoromycota</taxon>
        <taxon>Mucoromycotina</taxon>
        <taxon>Mucoromycetes</taxon>
        <taxon>Mucorales</taxon>
        <taxon>Mucorineae</taxon>
        <taxon>Mucoraceae</taxon>
        <taxon>Helicostylum</taxon>
    </lineage>
</organism>
<reference evidence="2 3" key="1">
    <citation type="submission" date="2024-04" db="EMBL/GenBank/DDBJ databases">
        <title>genome sequences of Mucor flavus KT1a and Helicostylum pulchrum KT1b strains isolation_sourced from the surface of a dry-aged beef.</title>
        <authorList>
            <person name="Toyotome T."/>
            <person name="Hosono M."/>
            <person name="Torimaru M."/>
            <person name="Fukuda K."/>
            <person name="Mikami N."/>
        </authorList>
    </citation>
    <scope>NUCLEOTIDE SEQUENCE [LARGE SCALE GENOMIC DNA]</scope>
    <source>
        <strain evidence="2 3">KT1b</strain>
    </source>
</reference>
<dbReference type="Proteomes" id="UP001476247">
    <property type="component" value="Unassembled WGS sequence"/>
</dbReference>
<evidence type="ECO:0000313" key="2">
    <source>
        <dbReference type="EMBL" id="GAA5796215.1"/>
    </source>
</evidence>
<protein>
    <submittedName>
        <fullName evidence="2">Uncharacterized protein</fullName>
    </submittedName>
</protein>
<feature type="region of interest" description="Disordered" evidence="1">
    <location>
        <begin position="59"/>
        <end position="94"/>
    </location>
</feature>
<feature type="compositionally biased region" description="Basic and acidic residues" evidence="1">
    <location>
        <begin position="82"/>
        <end position="94"/>
    </location>
</feature>
<proteinExistence type="predicted"/>
<feature type="compositionally biased region" description="Acidic residues" evidence="1">
    <location>
        <begin position="70"/>
        <end position="81"/>
    </location>
</feature>
<keyword evidence="3" id="KW-1185">Reference proteome</keyword>
<sequence>MVPKCTASISTTFDPDASQAAHFLLVVLSLRRTLLLNYKKLKAFANICEADSIQFLTSNSTDVQYRPDSESDSNDSENDSNESERSDPGWKERERLRRLNEMITEVKEMRFDEDVMTVDDWEELFST</sequence>
<accession>A0ABP9XN36</accession>
<name>A0ABP9XN36_9FUNG</name>
<gene>
    <name evidence="2" type="ORF">HPULCUR_001585</name>
</gene>
<evidence type="ECO:0000313" key="3">
    <source>
        <dbReference type="Proteomes" id="UP001476247"/>
    </source>
</evidence>
<comment type="caution">
    <text evidence="2">The sequence shown here is derived from an EMBL/GenBank/DDBJ whole genome shotgun (WGS) entry which is preliminary data.</text>
</comment>
<dbReference type="EMBL" id="BAABUJ010000005">
    <property type="protein sequence ID" value="GAA5796215.1"/>
    <property type="molecule type" value="Genomic_DNA"/>
</dbReference>
<evidence type="ECO:0000256" key="1">
    <source>
        <dbReference type="SAM" id="MobiDB-lite"/>
    </source>
</evidence>